<protein>
    <recommendedName>
        <fullName evidence="4">Secreted protein</fullName>
    </recommendedName>
</protein>
<feature type="non-terminal residue" evidence="2">
    <location>
        <position position="1"/>
    </location>
</feature>
<evidence type="ECO:0000313" key="2">
    <source>
        <dbReference type="EMBL" id="KAF9449414.1"/>
    </source>
</evidence>
<name>A0A9P5XFI4_9AGAR</name>
<accession>A0A9P5XFI4</accession>
<organism evidence="2 3">
    <name type="scientific">Macrolepiota fuliginosa MF-IS2</name>
    <dbReference type="NCBI Taxonomy" id="1400762"/>
    <lineage>
        <taxon>Eukaryota</taxon>
        <taxon>Fungi</taxon>
        <taxon>Dikarya</taxon>
        <taxon>Basidiomycota</taxon>
        <taxon>Agaricomycotina</taxon>
        <taxon>Agaricomycetes</taxon>
        <taxon>Agaricomycetidae</taxon>
        <taxon>Agaricales</taxon>
        <taxon>Agaricineae</taxon>
        <taxon>Agaricaceae</taxon>
        <taxon>Macrolepiota</taxon>
    </lineage>
</organism>
<reference evidence="2" key="1">
    <citation type="submission" date="2020-11" db="EMBL/GenBank/DDBJ databases">
        <authorList>
            <consortium name="DOE Joint Genome Institute"/>
            <person name="Ahrendt S."/>
            <person name="Riley R."/>
            <person name="Andreopoulos W."/>
            <person name="Labutti K."/>
            <person name="Pangilinan J."/>
            <person name="Ruiz-Duenas F.J."/>
            <person name="Barrasa J.M."/>
            <person name="Sanchez-Garcia M."/>
            <person name="Camarero S."/>
            <person name="Miyauchi S."/>
            <person name="Serrano A."/>
            <person name="Linde D."/>
            <person name="Babiker R."/>
            <person name="Drula E."/>
            <person name="Ayuso-Fernandez I."/>
            <person name="Pacheco R."/>
            <person name="Padilla G."/>
            <person name="Ferreira P."/>
            <person name="Barriuso J."/>
            <person name="Kellner H."/>
            <person name="Castanera R."/>
            <person name="Alfaro M."/>
            <person name="Ramirez L."/>
            <person name="Pisabarro A.G."/>
            <person name="Kuo A."/>
            <person name="Tritt A."/>
            <person name="Lipzen A."/>
            <person name="He G."/>
            <person name="Yan M."/>
            <person name="Ng V."/>
            <person name="Cullen D."/>
            <person name="Martin F."/>
            <person name="Rosso M.-N."/>
            <person name="Henrissat B."/>
            <person name="Hibbett D."/>
            <person name="Martinez A.T."/>
            <person name="Grigoriev I.V."/>
        </authorList>
    </citation>
    <scope>NUCLEOTIDE SEQUENCE</scope>
    <source>
        <strain evidence="2">MF-IS2</strain>
    </source>
</reference>
<comment type="caution">
    <text evidence="2">The sequence shown here is derived from an EMBL/GenBank/DDBJ whole genome shotgun (WGS) entry which is preliminary data.</text>
</comment>
<evidence type="ECO:0000256" key="1">
    <source>
        <dbReference type="SAM" id="SignalP"/>
    </source>
</evidence>
<proteinExistence type="predicted"/>
<evidence type="ECO:0000313" key="3">
    <source>
        <dbReference type="Proteomes" id="UP000807342"/>
    </source>
</evidence>
<gene>
    <name evidence="2" type="ORF">P691DRAFT_812577</name>
</gene>
<feature type="chain" id="PRO_5040510498" description="Secreted protein" evidence="1">
    <location>
        <begin position="21"/>
        <end position="65"/>
    </location>
</feature>
<dbReference type="EMBL" id="MU151131">
    <property type="protein sequence ID" value="KAF9449414.1"/>
    <property type="molecule type" value="Genomic_DNA"/>
</dbReference>
<dbReference type="Proteomes" id="UP000807342">
    <property type="component" value="Unassembled WGS sequence"/>
</dbReference>
<feature type="signal peptide" evidence="1">
    <location>
        <begin position="1"/>
        <end position="20"/>
    </location>
</feature>
<sequence>MRFTAVALTALALLISQTAASPHPEPQGGLPIFVCMCCTSICNRQLTDAISTTNRQRVPGRDGSV</sequence>
<evidence type="ECO:0008006" key="4">
    <source>
        <dbReference type="Google" id="ProtNLM"/>
    </source>
</evidence>
<keyword evidence="3" id="KW-1185">Reference proteome</keyword>
<dbReference type="AlphaFoldDB" id="A0A9P5XFI4"/>
<keyword evidence="1" id="KW-0732">Signal</keyword>